<keyword evidence="8" id="KW-0677">Repeat</keyword>
<keyword evidence="15" id="KW-0106">Calcium</keyword>
<dbReference type="EMBL" id="LR999454">
    <property type="protein sequence ID" value="CAE6001936.1"/>
    <property type="molecule type" value="Genomic_DNA"/>
</dbReference>
<dbReference type="InterPro" id="IPR001965">
    <property type="entry name" value="Znf_PHD"/>
</dbReference>
<evidence type="ECO:0000256" key="12">
    <source>
        <dbReference type="ARBA" id="ARBA00022776"/>
    </source>
</evidence>
<name>A0A8S2A3S5_ARAAE</name>
<evidence type="ECO:0000256" key="26">
    <source>
        <dbReference type="SAM" id="MobiDB-lite"/>
    </source>
</evidence>
<dbReference type="PANTHER" id="PTHR21077:SF5">
    <property type="entry name" value="CROSSOVER JUNCTION ENDONUCLEASE MMS4"/>
    <property type="match status" value="1"/>
</dbReference>
<keyword evidence="11" id="KW-0863">Zinc-finger</keyword>
<dbReference type="Pfam" id="PF21292">
    <property type="entry name" value="EME1-MUS81_C"/>
    <property type="match status" value="1"/>
</dbReference>
<dbReference type="GO" id="GO:0008270">
    <property type="term" value="F:zinc ion binding"/>
    <property type="evidence" value="ECO:0007669"/>
    <property type="project" value="UniProtKB-KW"/>
</dbReference>
<dbReference type="Proteomes" id="UP000682877">
    <property type="component" value="Chromosome 4"/>
</dbReference>
<keyword evidence="22" id="KW-0131">Cell cycle</keyword>
<dbReference type="GO" id="GO:0004519">
    <property type="term" value="F:endonuclease activity"/>
    <property type="evidence" value="ECO:0007669"/>
    <property type="project" value="UniProtKB-KW"/>
</dbReference>
<dbReference type="InterPro" id="IPR047524">
    <property type="entry name" value="XPF_nuclease_EME1_plant/arthr"/>
</dbReference>
<evidence type="ECO:0000256" key="18">
    <source>
        <dbReference type="ARBA" id="ARBA00023172"/>
    </source>
</evidence>
<dbReference type="Pfam" id="PF02732">
    <property type="entry name" value="ERCC4"/>
    <property type="match status" value="1"/>
</dbReference>
<dbReference type="GO" id="GO:0048476">
    <property type="term" value="C:Holliday junction resolvase complex"/>
    <property type="evidence" value="ECO:0007669"/>
    <property type="project" value="InterPro"/>
</dbReference>
<dbReference type="SMART" id="SM00109">
    <property type="entry name" value="C1"/>
    <property type="match status" value="7"/>
</dbReference>
<accession>A0A8S2A3S5</accession>
<evidence type="ECO:0000256" key="20">
    <source>
        <dbReference type="ARBA" id="ARBA00023242"/>
    </source>
</evidence>
<evidence type="ECO:0000256" key="6">
    <source>
        <dbReference type="ARBA" id="ARBA00022722"/>
    </source>
</evidence>
<keyword evidence="6" id="KW-0540">Nuclease</keyword>
<evidence type="ECO:0000256" key="22">
    <source>
        <dbReference type="ARBA" id="ARBA00023306"/>
    </source>
</evidence>
<evidence type="ECO:0000256" key="4">
    <source>
        <dbReference type="ARBA" id="ARBA00005313"/>
    </source>
</evidence>
<evidence type="ECO:0000256" key="2">
    <source>
        <dbReference type="ARBA" id="ARBA00001946"/>
    </source>
</evidence>
<feature type="compositionally biased region" description="Polar residues" evidence="26">
    <location>
        <begin position="37"/>
        <end position="52"/>
    </location>
</feature>
<evidence type="ECO:0000256" key="25">
    <source>
        <dbReference type="SAM" id="Coils"/>
    </source>
</evidence>
<dbReference type="InterPro" id="IPR006166">
    <property type="entry name" value="ERCC4_domain"/>
</dbReference>
<keyword evidence="19" id="KW-0234">DNA repair</keyword>
<evidence type="ECO:0000256" key="7">
    <source>
        <dbReference type="ARBA" id="ARBA00022723"/>
    </source>
</evidence>
<dbReference type="GO" id="GO:0003677">
    <property type="term" value="F:DNA binding"/>
    <property type="evidence" value="ECO:0007669"/>
    <property type="project" value="InterPro"/>
</dbReference>
<gene>
    <name evidence="28" type="ORF">AARE701A_LOCUS9262</name>
</gene>
<evidence type="ECO:0000313" key="29">
    <source>
        <dbReference type="Proteomes" id="UP000682877"/>
    </source>
</evidence>
<dbReference type="InterPro" id="IPR042530">
    <property type="entry name" value="EME1/EME2_C"/>
</dbReference>
<dbReference type="Gene3D" id="3.40.50.10130">
    <property type="match status" value="1"/>
</dbReference>
<feature type="compositionally biased region" description="Basic and acidic residues" evidence="26">
    <location>
        <begin position="98"/>
        <end position="109"/>
    </location>
</feature>
<keyword evidence="20" id="KW-0539">Nucleus</keyword>
<keyword evidence="17 25" id="KW-0175">Coiled coil</keyword>
<comment type="subunit">
    <text evidence="24">Forms a heterodimer with MUS81.</text>
</comment>
<evidence type="ECO:0000256" key="3">
    <source>
        <dbReference type="ARBA" id="ARBA00004123"/>
    </source>
</evidence>
<evidence type="ECO:0000313" key="28">
    <source>
        <dbReference type="EMBL" id="CAE6001936.1"/>
    </source>
</evidence>
<organism evidence="28 29">
    <name type="scientific">Arabidopsis arenosa</name>
    <name type="common">Sand rock-cress</name>
    <name type="synonym">Cardaminopsis arenosa</name>
    <dbReference type="NCBI Taxonomy" id="38785"/>
    <lineage>
        <taxon>Eukaryota</taxon>
        <taxon>Viridiplantae</taxon>
        <taxon>Streptophyta</taxon>
        <taxon>Embryophyta</taxon>
        <taxon>Tracheophyta</taxon>
        <taxon>Spermatophyta</taxon>
        <taxon>Magnoliopsida</taxon>
        <taxon>eudicotyledons</taxon>
        <taxon>Gunneridae</taxon>
        <taxon>Pentapetalae</taxon>
        <taxon>rosids</taxon>
        <taxon>malvids</taxon>
        <taxon>Brassicales</taxon>
        <taxon>Brassicaceae</taxon>
        <taxon>Camelineae</taxon>
        <taxon>Arabidopsis</taxon>
    </lineage>
</organism>
<dbReference type="InterPro" id="IPR002219">
    <property type="entry name" value="PKC_DAG/PE"/>
</dbReference>
<keyword evidence="9" id="KW-0255">Endonuclease</keyword>
<dbReference type="Pfam" id="PF03107">
    <property type="entry name" value="C1_2"/>
    <property type="match status" value="4"/>
</dbReference>
<dbReference type="Gene3D" id="1.10.150.670">
    <property type="entry name" value="Crossover junction endonuclease EME1, DNA-binding domain"/>
    <property type="match status" value="1"/>
</dbReference>
<dbReference type="CDD" id="cd20805">
    <property type="entry name" value="C1_DGK_rpt2"/>
    <property type="match status" value="1"/>
</dbReference>
<feature type="domain" description="Phorbol-ester/DAG-type" evidence="27">
    <location>
        <begin position="681"/>
        <end position="732"/>
    </location>
</feature>
<dbReference type="GO" id="GO:0006310">
    <property type="term" value="P:DNA recombination"/>
    <property type="evidence" value="ECO:0007669"/>
    <property type="project" value="UniProtKB-KW"/>
</dbReference>
<evidence type="ECO:0000256" key="11">
    <source>
        <dbReference type="ARBA" id="ARBA00022771"/>
    </source>
</evidence>
<keyword evidence="18" id="KW-0233">DNA recombination</keyword>
<keyword evidence="13" id="KW-0378">Hydrolase</keyword>
<evidence type="ECO:0000256" key="5">
    <source>
        <dbReference type="ARBA" id="ARBA00022618"/>
    </source>
</evidence>
<evidence type="ECO:0000256" key="1">
    <source>
        <dbReference type="ARBA" id="ARBA00001913"/>
    </source>
</evidence>
<keyword evidence="14" id="KW-0862">Zinc</keyword>
<dbReference type="InterPro" id="IPR046349">
    <property type="entry name" value="C1-like_sf"/>
</dbReference>
<keyword evidence="12" id="KW-0498">Mitosis</keyword>
<evidence type="ECO:0000256" key="16">
    <source>
        <dbReference type="ARBA" id="ARBA00022842"/>
    </source>
</evidence>
<evidence type="ECO:0000256" key="19">
    <source>
        <dbReference type="ARBA" id="ARBA00023204"/>
    </source>
</evidence>
<dbReference type="InterPro" id="IPR033310">
    <property type="entry name" value="Mms4/EME1/EME2"/>
</dbReference>
<protein>
    <recommendedName>
        <fullName evidence="27">Phorbol-ester/DAG-type domain-containing protein</fullName>
    </recommendedName>
</protein>
<proteinExistence type="inferred from homology"/>
<evidence type="ECO:0000256" key="15">
    <source>
        <dbReference type="ARBA" id="ARBA00022837"/>
    </source>
</evidence>
<dbReference type="InterPro" id="IPR004146">
    <property type="entry name" value="DC1"/>
</dbReference>
<keyword evidence="16" id="KW-0460">Magnesium</keyword>
<evidence type="ECO:0000259" key="27">
    <source>
        <dbReference type="PROSITE" id="PS50081"/>
    </source>
</evidence>
<comment type="cofactor">
    <cofactor evidence="2">
        <name>Mg(2+)</name>
        <dbReference type="ChEBI" id="CHEBI:18420"/>
    </cofactor>
</comment>
<dbReference type="FunFam" id="1.10.150.670:FF:000007">
    <property type="entry name" value="Crossover junction endonuclease EME1B"/>
    <property type="match status" value="1"/>
</dbReference>
<dbReference type="SUPFAM" id="SSF57889">
    <property type="entry name" value="Cysteine-rich domain"/>
    <property type="match status" value="5"/>
</dbReference>
<comment type="subcellular location">
    <subcellularLocation>
        <location evidence="3">Nucleus</location>
    </subcellularLocation>
</comment>
<dbReference type="GO" id="GO:0005634">
    <property type="term" value="C:nucleus"/>
    <property type="evidence" value="ECO:0007669"/>
    <property type="project" value="UniProtKB-SubCell"/>
</dbReference>
<evidence type="ECO:0000256" key="17">
    <source>
        <dbReference type="ARBA" id="ARBA00023054"/>
    </source>
</evidence>
<dbReference type="PROSITE" id="PS50081">
    <property type="entry name" value="ZF_DAG_PE_2"/>
    <property type="match status" value="2"/>
</dbReference>
<dbReference type="GO" id="GO:0016787">
    <property type="term" value="F:hydrolase activity"/>
    <property type="evidence" value="ECO:0007669"/>
    <property type="project" value="UniProtKB-KW"/>
</dbReference>
<dbReference type="GO" id="GO:0051301">
    <property type="term" value="P:cell division"/>
    <property type="evidence" value="ECO:0007669"/>
    <property type="project" value="UniProtKB-KW"/>
</dbReference>
<dbReference type="GO" id="GO:0006281">
    <property type="term" value="P:DNA repair"/>
    <property type="evidence" value="ECO:0007669"/>
    <property type="project" value="UniProtKB-KW"/>
</dbReference>
<evidence type="ECO:0000256" key="24">
    <source>
        <dbReference type="ARBA" id="ARBA00066032"/>
    </source>
</evidence>
<sequence length="1285" mass="146116">MKDHILISDGEDQSTPLPSLSKRARKDPISAILISDSDPTPQKQPPEFSSTPIFVPETPLSDDFSVVKCSFGSGALASNREDKFSGKRIISLDSEFEDSPRPETSKKNESVLAGFREPRFGLEAGTSEAYYKNTRRTETNLDDNTNWMHEVSFRSSQTNDTIEVDSDQEKEDISVEKMGRQKKIRTTTLPGEALPKKQLSKADKTCAMEEKKLRKEQERLEKAALKAEEAERKRLEKEKKKWEKGKLALKSIVAEIDTKVVEGSIGGLLLSRFSEKGITIHVGPNPIERSIVWTMTIPESIAPLFPQGPKIPYVLLVYEAEEFCNLVANEKLLENISRVQDRYPSHTVCCLTNKLMSEKEEYKNPGNWRRPPIDEVLAKLTTHYVKVHSRHCVDEAEVAEHIVGLTSSLASCQFRKKLTMFSVSANGALVSKDSVDKHLIKKSPWLKALVAIPKVQPRYALAVWKKYPSMKSLLKVYMDPNKSVHEKEFLLKDLKVEGLVGGDIRLGEICSKRIYRVLMSHNGAIKTDDVENGAAFFTVSPELKHGSHECVLISPEIVVDGICNMCYKDEPVEFACNPCNFDICKACSNVPQKVSHDFHPEHPLEFCVSKDDRKCIDMLCSGHAQLIRRCRPGRNVKGSCLLCELPLSPSAICYGCLQCYSFVHERCLDFPRKIQHHVHPAHPLIRLDFTHTCGRGKLCDACGLHIDGAPFGCPECGFDLHMRCADSLLRGLMHKSHHHRLFYVATGAQEAFGEENPCQICMRTDVISLESFYHCVECGLKFHFECLGIPESVFKKSCHIHPLVCKVFLPEDDSLEYCGVCETVVYTRHHSYSCEECDFVAHIECILHEKIPSPLYLKELYPCGDDMTRPIDRENYEAKESENKFLLNDIWHNHMMTLGDINDTLRVVCNICDGDILGRPWECKTCIFMAHDYCMELRKPSRHRFHVNHLLTLLPSYPAGFIMNCDTCKTKIENFNLFCRVCNFIICTKCMVRAKQVLGELHKGQKFIGTTQGRCFRRMHDLIEVMVSRSYATACTICVERLCGKVLTCVTCKDIYHPRCIQLGIQVRRGHPLHSDHSLEMKLTSGSKCIACKLSIKRYGYNCSTCKVSFHIECIEAVSISGKIKSHKHYLYNFWMDNSRLNRACSICGKTCGASFYGCIDCNNFSSHVECIGFPANVRNQQHQHNVVQSYSWCRMSCSLCGLDIETSEKFRYSCNHCKDVFHMKCIMSMDEREAATEEEQIKDIYLMYIERDLFSLLKDALYQHTNSDDEDNDNEDSNVEGSDF</sequence>
<dbReference type="GO" id="GO:0051321">
    <property type="term" value="P:meiotic cell cycle"/>
    <property type="evidence" value="ECO:0007669"/>
    <property type="project" value="UniProtKB-KW"/>
</dbReference>
<dbReference type="CDD" id="cd20083">
    <property type="entry name" value="XPF_nuclease_EME"/>
    <property type="match status" value="1"/>
</dbReference>
<keyword evidence="5" id="KW-0132">Cell division</keyword>
<comment type="similarity">
    <text evidence="4">Belongs to the EME1/MMS4 family.</text>
</comment>
<keyword evidence="21" id="KW-0469">Meiosis</keyword>
<feature type="domain" description="Phorbol-ester/DAG-type" evidence="27">
    <location>
        <begin position="1076"/>
        <end position="1122"/>
    </location>
</feature>
<dbReference type="PANTHER" id="PTHR21077">
    <property type="entry name" value="EME1 PROTEIN"/>
    <property type="match status" value="1"/>
</dbReference>
<feature type="compositionally biased region" description="Acidic residues" evidence="26">
    <location>
        <begin position="1269"/>
        <end position="1285"/>
    </location>
</feature>
<evidence type="ECO:0000256" key="23">
    <source>
        <dbReference type="ARBA" id="ARBA00059712"/>
    </source>
</evidence>
<evidence type="ECO:0000256" key="21">
    <source>
        <dbReference type="ARBA" id="ARBA00023254"/>
    </source>
</evidence>
<feature type="region of interest" description="Disordered" evidence="26">
    <location>
        <begin position="1266"/>
        <end position="1285"/>
    </location>
</feature>
<evidence type="ECO:0000256" key="8">
    <source>
        <dbReference type="ARBA" id="ARBA00022737"/>
    </source>
</evidence>
<evidence type="ECO:0000256" key="14">
    <source>
        <dbReference type="ARBA" id="ARBA00022833"/>
    </source>
</evidence>
<keyword evidence="7" id="KW-0479">Metal-binding</keyword>
<comment type="cofactor">
    <cofactor evidence="1">
        <name>Ca(2+)</name>
        <dbReference type="ChEBI" id="CHEBI:29108"/>
    </cofactor>
</comment>
<dbReference type="SMART" id="SM00249">
    <property type="entry name" value="PHD"/>
    <property type="match status" value="4"/>
</dbReference>
<keyword evidence="29" id="KW-1185">Reference proteome</keyword>
<evidence type="ECO:0000256" key="9">
    <source>
        <dbReference type="ARBA" id="ARBA00022759"/>
    </source>
</evidence>
<evidence type="ECO:0000256" key="10">
    <source>
        <dbReference type="ARBA" id="ARBA00022763"/>
    </source>
</evidence>
<keyword evidence="10" id="KW-0227">DNA damage</keyword>
<feature type="region of interest" description="Disordered" evidence="26">
    <location>
        <begin position="93"/>
        <end position="112"/>
    </location>
</feature>
<feature type="region of interest" description="Disordered" evidence="26">
    <location>
        <begin position="1"/>
        <end position="55"/>
    </location>
</feature>
<dbReference type="SMART" id="SM00891">
    <property type="entry name" value="ERCC4"/>
    <property type="match status" value="1"/>
</dbReference>
<reference evidence="28" key="1">
    <citation type="submission" date="2021-01" db="EMBL/GenBank/DDBJ databases">
        <authorList>
            <person name="Bezrukov I."/>
        </authorList>
    </citation>
    <scope>NUCLEOTIDE SEQUENCE</scope>
</reference>
<feature type="coiled-coil region" evidence="25">
    <location>
        <begin position="199"/>
        <end position="245"/>
    </location>
</feature>
<comment type="function">
    <text evidence="23">Interacts with MUS81 to form a DNA structure-specific endonuclease with substrate preference for branched DNA structures with a 5'-end at the branch nick. Typical substrates include 3'-flap structures, D-loops, replication forks, nicked Holliday junctions and also intact Holliday junctions with a reduced efficiency. May be required in mitosis for the processing of stalled or collapsed replication fork intermediates. Plays a role in DNA repair and in genotoxic stress-induced homologous recombination (HR) in somatic cells. Mediates a subset of meiotic recombination events that are insensitive to crossover interference.</text>
</comment>
<evidence type="ECO:0000256" key="13">
    <source>
        <dbReference type="ARBA" id="ARBA00022801"/>
    </source>
</evidence>